<evidence type="ECO:0000256" key="3">
    <source>
        <dbReference type="ARBA" id="ARBA00023163"/>
    </source>
</evidence>
<keyword evidence="1" id="KW-0805">Transcription regulation</keyword>
<protein>
    <submittedName>
        <fullName evidence="5">DeoR family transcriptional regulator</fullName>
    </submittedName>
</protein>
<dbReference type="EMBL" id="MRVI01000001">
    <property type="protein sequence ID" value="OOC61292.1"/>
    <property type="molecule type" value="Genomic_DNA"/>
</dbReference>
<reference evidence="5" key="1">
    <citation type="submission" date="2016-08" db="EMBL/GenBank/DDBJ databases">
        <title>Complete Genome Seqeunce of Paenibacillus sp. nov. IHBB 9852 from high altitute lake of Indian trans-Himalayas.</title>
        <authorList>
            <person name="Kiran S."/>
            <person name="Swarnkar M.K."/>
            <person name="Rana A."/>
            <person name="Tewari R."/>
            <person name="Gulati A."/>
        </authorList>
    </citation>
    <scope>NUCLEOTIDE SEQUENCE [LARGE SCALE GENOMIC DNA]</scope>
    <source>
        <strain evidence="5">IHBB 9852</strain>
    </source>
</reference>
<dbReference type="Gene3D" id="1.10.10.10">
    <property type="entry name" value="Winged helix-like DNA-binding domain superfamily/Winged helix DNA-binding domain"/>
    <property type="match status" value="1"/>
</dbReference>
<dbReference type="EMBL" id="CP016809">
    <property type="protein sequence ID" value="ANY71348.1"/>
    <property type="molecule type" value="Genomic_DNA"/>
</dbReference>
<organism evidence="5">
    <name type="scientific">Paenibacillus ihbetae</name>
    <dbReference type="NCBI Taxonomy" id="1870820"/>
    <lineage>
        <taxon>Bacteria</taxon>
        <taxon>Bacillati</taxon>
        <taxon>Bacillota</taxon>
        <taxon>Bacilli</taxon>
        <taxon>Bacillales</taxon>
        <taxon>Paenibacillaceae</taxon>
        <taxon>Paenibacillus</taxon>
    </lineage>
</organism>
<dbReference type="InterPro" id="IPR018356">
    <property type="entry name" value="Tscrpt_reg_HTH_DeoR_CS"/>
</dbReference>
<dbReference type="SUPFAM" id="SSF100950">
    <property type="entry name" value="NagB/RpiA/CoA transferase-like"/>
    <property type="match status" value="1"/>
</dbReference>
<dbReference type="Proteomes" id="UP000189059">
    <property type="component" value="Unassembled WGS sequence"/>
</dbReference>
<dbReference type="InterPro" id="IPR050313">
    <property type="entry name" value="Carb_Metab_HTH_regulators"/>
</dbReference>
<dbReference type="SMART" id="SM01134">
    <property type="entry name" value="DeoRC"/>
    <property type="match status" value="1"/>
</dbReference>
<dbReference type="InterPro" id="IPR037171">
    <property type="entry name" value="NagB/RpiA_transferase-like"/>
</dbReference>
<proteinExistence type="predicted"/>
<evidence type="ECO:0000313" key="6">
    <source>
        <dbReference type="EMBL" id="OOC61292.1"/>
    </source>
</evidence>
<name>A0A1B2DUF1_9BACL</name>
<evidence type="ECO:0000259" key="4">
    <source>
        <dbReference type="PROSITE" id="PS51000"/>
    </source>
</evidence>
<dbReference type="SMART" id="SM00420">
    <property type="entry name" value="HTH_DEOR"/>
    <property type="match status" value="1"/>
</dbReference>
<keyword evidence="3" id="KW-0804">Transcription</keyword>
<dbReference type="PROSITE" id="PS00894">
    <property type="entry name" value="HTH_DEOR_1"/>
    <property type="match status" value="1"/>
</dbReference>
<dbReference type="GO" id="GO:0003700">
    <property type="term" value="F:DNA-binding transcription factor activity"/>
    <property type="evidence" value="ECO:0007669"/>
    <property type="project" value="InterPro"/>
</dbReference>
<dbReference type="InterPro" id="IPR014036">
    <property type="entry name" value="DeoR-like_C"/>
</dbReference>
<dbReference type="Pfam" id="PF00455">
    <property type="entry name" value="DeoRC"/>
    <property type="match status" value="1"/>
</dbReference>
<dbReference type="PANTHER" id="PTHR30363">
    <property type="entry name" value="HTH-TYPE TRANSCRIPTIONAL REGULATOR SRLR-RELATED"/>
    <property type="match status" value="1"/>
</dbReference>
<dbReference type="Pfam" id="PF08220">
    <property type="entry name" value="HTH_DeoR"/>
    <property type="match status" value="1"/>
</dbReference>
<evidence type="ECO:0000256" key="1">
    <source>
        <dbReference type="ARBA" id="ARBA00023015"/>
    </source>
</evidence>
<dbReference type="AlphaFoldDB" id="A0A1B2DUF1"/>
<dbReference type="InterPro" id="IPR001034">
    <property type="entry name" value="DeoR_HTH"/>
</dbReference>
<gene>
    <name evidence="6" type="ORF">BBD40_04930</name>
    <name evidence="5" type="ORF">BBD41_01420</name>
</gene>
<evidence type="ECO:0000313" key="5">
    <source>
        <dbReference type="EMBL" id="ANY71348.1"/>
    </source>
</evidence>
<dbReference type="RefSeq" id="WP_077565907.1">
    <property type="nucleotide sequence ID" value="NZ_CP016809.1"/>
</dbReference>
<dbReference type="SUPFAM" id="SSF46785">
    <property type="entry name" value="Winged helix' DNA-binding domain"/>
    <property type="match status" value="1"/>
</dbReference>
<dbReference type="GO" id="GO:0003677">
    <property type="term" value="F:DNA binding"/>
    <property type="evidence" value="ECO:0007669"/>
    <property type="project" value="UniProtKB-KW"/>
</dbReference>
<feature type="domain" description="HTH deoR-type" evidence="4">
    <location>
        <begin position="3"/>
        <end position="58"/>
    </location>
</feature>
<evidence type="ECO:0000256" key="2">
    <source>
        <dbReference type="ARBA" id="ARBA00023125"/>
    </source>
</evidence>
<dbReference type="PROSITE" id="PS51000">
    <property type="entry name" value="HTH_DEOR_2"/>
    <property type="match status" value="1"/>
</dbReference>
<dbReference type="OrthoDB" id="9797223at2"/>
<accession>A0A1B2DUF1</accession>
<dbReference type="KEGG" id="pib:BBD41_01420"/>
<dbReference type="Gene3D" id="3.40.50.1360">
    <property type="match status" value="1"/>
</dbReference>
<dbReference type="InterPro" id="IPR036388">
    <property type="entry name" value="WH-like_DNA-bd_sf"/>
</dbReference>
<dbReference type="PANTHER" id="PTHR30363:SF44">
    <property type="entry name" value="AGA OPERON TRANSCRIPTIONAL REPRESSOR-RELATED"/>
    <property type="match status" value="1"/>
</dbReference>
<reference evidence="6 7" key="2">
    <citation type="submission" date="2016-12" db="EMBL/GenBank/DDBJ databases">
        <title>Genome sequencing and description of Paenibacillus sp. nov. from high altitude lake in the Indian Trans- Himalayas.</title>
        <authorList>
            <person name="Kiran S."/>
            <person name="Swarnkar M.K."/>
            <person name="Rana A."/>
            <person name="Tewari R."/>
            <person name="Gulati A."/>
        </authorList>
    </citation>
    <scope>NUCLEOTIDE SEQUENCE [LARGE SCALE GENOMIC DNA]</scope>
    <source>
        <strain evidence="6 7">IHBB 9951</strain>
    </source>
</reference>
<evidence type="ECO:0000313" key="7">
    <source>
        <dbReference type="Proteomes" id="UP000189059"/>
    </source>
</evidence>
<dbReference type="PRINTS" id="PR00037">
    <property type="entry name" value="HTHLACR"/>
</dbReference>
<sequence length="255" mass="28702">MFAEQRHQIIIQKLNQDKSIRASELMEHFGVSFETIRRDLEYLESEGYLRRVHGGAIPRDPDYSHEIPLPIRESIFMEEKKELAQIAVRYVTEGMSVALDPSTTNTEIAKVLKTKFDRLTIITNSLPIVNELVTMPGYTVIMTGGVIRHEELSIIGDLTEEFTSRFHADLFFMSMSGVTLEAGITDNAIGEVQVKKIMHANAKRTIALADSSKFGQNSLIKVCGASEVERFVTDSNIDKKLVDQFSKSGIDIVYK</sequence>
<keyword evidence="7" id="KW-1185">Reference proteome</keyword>
<keyword evidence="2" id="KW-0238">DNA-binding</keyword>
<dbReference type="InterPro" id="IPR036390">
    <property type="entry name" value="WH_DNA-bd_sf"/>
</dbReference>